<name>A0ABU0Z7P4_9ACTN</name>
<sequence length="176" mass="19654">MGLHHFALLLERLPDKRRAAALVAEHQDIYLNPDQREVTVQREAGTLAEAVASAIRDLEAADLPPIRVYDGDWVTLAHIGERVGRSREAVRLWAIGKQGPGGFPPPLNPGRETKFYSWTEVSAWIRRHTVLDVPLHEPDLVVANLLLQARRLAPRVRDGEVLSALLDLHLQPAGLR</sequence>
<organism evidence="1 2">
    <name type="scientific">Phytohabitans maris</name>
    <dbReference type="NCBI Taxonomy" id="3071409"/>
    <lineage>
        <taxon>Bacteria</taxon>
        <taxon>Bacillati</taxon>
        <taxon>Actinomycetota</taxon>
        <taxon>Actinomycetes</taxon>
        <taxon>Micromonosporales</taxon>
        <taxon>Micromonosporaceae</taxon>
    </lineage>
</organism>
<comment type="caution">
    <text evidence="1">The sequence shown here is derived from an EMBL/GenBank/DDBJ whole genome shotgun (WGS) entry which is preliminary data.</text>
</comment>
<proteinExistence type="predicted"/>
<gene>
    <name evidence="1" type="ORF">RB614_00880</name>
</gene>
<evidence type="ECO:0000313" key="1">
    <source>
        <dbReference type="EMBL" id="MDQ7903074.1"/>
    </source>
</evidence>
<accession>A0ABU0Z7P4</accession>
<dbReference type="EMBL" id="JAVHUY010000001">
    <property type="protein sequence ID" value="MDQ7903074.1"/>
    <property type="molecule type" value="Genomic_DNA"/>
</dbReference>
<keyword evidence="2" id="KW-1185">Reference proteome</keyword>
<dbReference type="Proteomes" id="UP001230908">
    <property type="component" value="Unassembled WGS sequence"/>
</dbReference>
<dbReference type="RefSeq" id="WP_308710345.1">
    <property type="nucleotide sequence ID" value="NZ_JAVHUY010000001.1"/>
</dbReference>
<reference evidence="1 2" key="1">
    <citation type="submission" date="2023-08" db="EMBL/GenBank/DDBJ databases">
        <title>Phytohabitans sansha sp. nov., isolated from marine sediment.</title>
        <authorList>
            <person name="Zhao Y."/>
            <person name="Yi K."/>
        </authorList>
    </citation>
    <scope>NUCLEOTIDE SEQUENCE [LARGE SCALE GENOMIC DNA]</scope>
    <source>
        <strain evidence="1 2">ZYX-F-186</strain>
    </source>
</reference>
<evidence type="ECO:0008006" key="3">
    <source>
        <dbReference type="Google" id="ProtNLM"/>
    </source>
</evidence>
<protein>
    <recommendedName>
        <fullName evidence="3">DNA-binding protein</fullName>
    </recommendedName>
</protein>
<evidence type="ECO:0000313" key="2">
    <source>
        <dbReference type="Proteomes" id="UP001230908"/>
    </source>
</evidence>